<feature type="compositionally biased region" description="Basic residues" evidence="1">
    <location>
        <begin position="654"/>
        <end position="663"/>
    </location>
</feature>
<feature type="compositionally biased region" description="Pro residues" evidence="1">
    <location>
        <begin position="442"/>
        <end position="459"/>
    </location>
</feature>
<feature type="compositionally biased region" description="Basic and acidic residues" evidence="1">
    <location>
        <begin position="296"/>
        <end position="310"/>
    </location>
</feature>
<dbReference type="AlphaFoldDB" id="A0A9Q1DQT0"/>
<protein>
    <submittedName>
        <fullName evidence="2">Uncharacterized protein</fullName>
    </submittedName>
</protein>
<gene>
    <name evidence="2" type="ORF">COCON_G00058390</name>
</gene>
<feature type="region of interest" description="Disordered" evidence="1">
    <location>
        <begin position="190"/>
        <end position="238"/>
    </location>
</feature>
<feature type="compositionally biased region" description="Basic and acidic residues" evidence="1">
    <location>
        <begin position="43"/>
        <end position="55"/>
    </location>
</feature>
<dbReference type="EMBL" id="JAFJMO010000004">
    <property type="protein sequence ID" value="KAJ8278773.1"/>
    <property type="molecule type" value="Genomic_DNA"/>
</dbReference>
<organism evidence="2 3">
    <name type="scientific">Conger conger</name>
    <name type="common">Conger eel</name>
    <name type="synonym">Muraena conger</name>
    <dbReference type="NCBI Taxonomy" id="82655"/>
    <lineage>
        <taxon>Eukaryota</taxon>
        <taxon>Metazoa</taxon>
        <taxon>Chordata</taxon>
        <taxon>Craniata</taxon>
        <taxon>Vertebrata</taxon>
        <taxon>Euteleostomi</taxon>
        <taxon>Actinopterygii</taxon>
        <taxon>Neopterygii</taxon>
        <taxon>Teleostei</taxon>
        <taxon>Anguilliformes</taxon>
        <taxon>Congridae</taxon>
        <taxon>Conger</taxon>
    </lineage>
</organism>
<feature type="compositionally biased region" description="Basic and acidic residues" evidence="1">
    <location>
        <begin position="326"/>
        <end position="341"/>
    </location>
</feature>
<feature type="compositionally biased region" description="Basic residues" evidence="1">
    <location>
        <begin position="460"/>
        <end position="470"/>
    </location>
</feature>
<feature type="compositionally biased region" description="Low complexity" evidence="1">
    <location>
        <begin position="682"/>
        <end position="705"/>
    </location>
</feature>
<feature type="compositionally biased region" description="Low complexity" evidence="1">
    <location>
        <begin position="408"/>
        <end position="428"/>
    </location>
</feature>
<feature type="compositionally biased region" description="Basic and acidic residues" evidence="1">
    <location>
        <begin position="274"/>
        <end position="286"/>
    </location>
</feature>
<name>A0A9Q1DQT0_CONCO</name>
<dbReference type="OrthoDB" id="9378527at2759"/>
<proteinExistence type="predicted"/>
<keyword evidence="3" id="KW-1185">Reference proteome</keyword>
<feature type="compositionally biased region" description="Polar residues" evidence="1">
    <location>
        <begin position="557"/>
        <end position="569"/>
    </location>
</feature>
<feature type="compositionally biased region" description="Basic residues" evidence="1">
    <location>
        <begin position="345"/>
        <end position="354"/>
    </location>
</feature>
<feature type="region of interest" description="Disordered" evidence="1">
    <location>
        <begin position="251"/>
        <end position="740"/>
    </location>
</feature>
<dbReference type="Proteomes" id="UP001152803">
    <property type="component" value="Unassembled WGS sequence"/>
</dbReference>
<sequence>MDTDLGQLYYKYSASGPGGGGREEGGGGVFQDVSFSLRGKTATSDKAEAATESKRPPKHQRGAARAGPCLRPGRRAVVELAFTDARAVIGRQRELTWGATSVSATAGSAVTLGGLKPAQRPEPQGEVRPHSTEQQVFATDFLSGPMMSGFGNQWDSQPIGSQIQGGGLMGPFPGFSQPGLVNMDVGMAPFQTERPPSIAEPQKSPLSLASEPPKHPPLDSTTGLLGDPWEGHGGLQADLPFTSSVSTVISRHANQLAGSPPDPQWPPHQSTGAGEEREGEAADRKQQQKKKKKRRPREEVYDFQENRGPLEDSQGPQAENMPPADGQHRRRDEGWERDDWGRPGGRGKKGKSRKKFPDEWAMLQDPPLPSAQDLGFHSQEMVAAETHSHRSLAHAHPRPPWTPPAPGCPTRCSTSPTTPSRWTWTTTSFPACRPLSARTCSPSPPPCPPSPFPPVPPPHHPVREHPKRPPRSPPVWGTPFPGWHRYPVAPFLAAGSPHPGKAEEGFSLLPSDLFATDTPPSTDSEALPPSPKGEQAQSMPTQKAALVPSYPPPSKESPLSTPTSPQTDPLTDKMVPAASPSESPYKDDIFVSGKDSPLAPIEGELASPSKPSDDQDPLSHTDTPVSPMPEEDPDDTSVLLSSSSPRPPKEAQGQKRKQPKKPRSTSSKSPTSPDRKPPASPTSPALSPSAPTPPAGSSLSALAAPFPGPNWELNPTAPPFIPNLADEAGGPADPSLAEGL</sequence>
<feature type="region of interest" description="Disordered" evidence="1">
    <location>
        <begin position="12"/>
        <end position="68"/>
    </location>
</feature>
<feature type="compositionally biased region" description="Pro residues" evidence="1">
    <location>
        <begin position="398"/>
        <end position="407"/>
    </location>
</feature>
<accession>A0A9Q1DQT0</accession>
<evidence type="ECO:0000256" key="1">
    <source>
        <dbReference type="SAM" id="MobiDB-lite"/>
    </source>
</evidence>
<comment type="caution">
    <text evidence="2">The sequence shown here is derived from an EMBL/GenBank/DDBJ whole genome shotgun (WGS) entry which is preliminary data.</text>
</comment>
<evidence type="ECO:0000313" key="2">
    <source>
        <dbReference type="EMBL" id="KAJ8278773.1"/>
    </source>
</evidence>
<reference evidence="2" key="1">
    <citation type="journal article" date="2023" name="Science">
        <title>Genome structures resolve the early diversification of teleost fishes.</title>
        <authorList>
            <person name="Parey E."/>
            <person name="Louis A."/>
            <person name="Montfort J."/>
            <person name="Bouchez O."/>
            <person name="Roques C."/>
            <person name="Iampietro C."/>
            <person name="Lluch J."/>
            <person name="Castinel A."/>
            <person name="Donnadieu C."/>
            <person name="Desvignes T."/>
            <person name="Floi Bucao C."/>
            <person name="Jouanno E."/>
            <person name="Wen M."/>
            <person name="Mejri S."/>
            <person name="Dirks R."/>
            <person name="Jansen H."/>
            <person name="Henkel C."/>
            <person name="Chen W.J."/>
            <person name="Zahm M."/>
            <person name="Cabau C."/>
            <person name="Klopp C."/>
            <person name="Thompson A.W."/>
            <person name="Robinson-Rechavi M."/>
            <person name="Braasch I."/>
            <person name="Lecointre G."/>
            <person name="Bobe J."/>
            <person name="Postlethwait J.H."/>
            <person name="Berthelot C."/>
            <person name="Roest Crollius H."/>
            <person name="Guiguen Y."/>
        </authorList>
    </citation>
    <scope>NUCLEOTIDE SEQUENCE</scope>
    <source>
        <tissue evidence="2">Blood</tissue>
    </source>
</reference>
<evidence type="ECO:0000313" key="3">
    <source>
        <dbReference type="Proteomes" id="UP001152803"/>
    </source>
</evidence>